<comment type="caution">
    <text evidence="4">The sequence shown here is derived from an EMBL/GenBank/DDBJ whole genome shotgun (WGS) entry which is preliminary data.</text>
</comment>
<dbReference type="InterPro" id="IPR023753">
    <property type="entry name" value="FAD/NAD-binding_dom"/>
</dbReference>
<evidence type="ECO:0000256" key="1">
    <source>
        <dbReference type="ARBA" id="ARBA00022630"/>
    </source>
</evidence>
<dbReference type="RefSeq" id="WP_234866787.1">
    <property type="nucleotide sequence ID" value="NZ_JAKEVY010000003.1"/>
</dbReference>
<dbReference type="PRINTS" id="PR00469">
    <property type="entry name" value="PNDRDTASEII"/>
</dbReference>
<reference evidence="4 5" key="1">
    <citation type="submission" date="2022-01" db="EMBL/GenBank/DDBJ databases">
        <title>Flavihumibacter sp. nov., isolated from sediment of a river.</title>
        <authorList>
            <person name="Liu H."/>
        </authorList>
    </citation>
    <scope>NUCLEOTIDE SEQUENCE [LARGE SCALE GENOMIC DNA]</scope>
    <source>
        <strain evidence="4 5">RY-1</strain>
    </source>
</reference>
<feature type="domain" description="FAD/NAD(P)-binding" evidence="3">
    <location>
        <begin position="6"/>
        <end position="283"/>
    </location>
</feature>
<evidence type="ECO:0000313" key="4">
    <source>
        <dbReference type="EMBL" id="MCF1715839.1"/>
    </source>
</evidence>
<dbReference type="EMBL" id="JAKEVY010000003">
    <property type="protein sequence ID" value="MCF1715839.1"/>
    <property type="molecule type" value="Genomic_DNA"/>
</dbReference>
<organism evidence="4 5">
    <name type="scientific">Flavihumibacter fluminis</name>
    <dbReference type="NCBI Taxonomy" id="2909236"/>
    <lineage>
        <taxon>Bacteria</taxon>
        <taxon>Pseudomonadati</taxon>
        <taxon>Bacteroidota</taxon>
        <taxon>Chitinophagia</taxon>
        <taxon>Chitinophagales</taxon>
        <taxon>Chitinophagaceae</taxon>
        <taxon>Flavihumibacter</taxon>
    </lineage>
</organism>
<dbReference type="Proteomes" id="UP001200145">
    <property type="component" value="Unassembled WGS sequence"/>
</dbReference>
<proteinExistence type="predicted"/>
<protein>
    <submittedName>
        <fullName evidence="4">NAD(P)/FAD-dependent oxidoreductase</fullName>
    </submittedName>
</protein>
<evidence type="ECO:0000256" key="2">
    <source>
        <dbReference type="ARBA" id="ARBA00023002"/>
    </source>
</evidence>
<name>A0ABS9BLW7_9BACT</name>
<keyword evidence="1" id="KW-0285">Flavoprotein</keyword>
<gene>
    <name evidence="4" type="ORF">L0U88_14465</name>
</gene>
<evidence type="ECO:0000313" key="5">
    <source>
        <dbReference type="Proteomes" id="UP001200145"/>
    </source>
</evidence>
<dbReference type="PRINTS" id="PR00368">
    <property type="entry name" value="FADPNR"/>
</dbReference>
<dbReference type="InterPro" id="IPR050097">
    <property type="entry name" value="Ferredoxin-NADP_redctase_2"/>
</dbReference>
<dbReference type="InterPro" id="IPR036188">
    <property type="entry name" value="FAD/NAD-bd_sf"/>
</dbReference>
<evidence type="ECO:0000259" key="3">
    <source>
        <dbReference type="Pfam" id="PF07992"/>
    </source>
</evidence>
<dbReference type="Pfam" id="PF07992">
    <property type="entry name" value="Pyr_redox_2"/>
    <property type="match status" value="1"/>
</dbReference>
<dbReference type="SUPFAM" id="SSF51905">
    <property type="entry name" value="FAD/NAD(P)-binding domain"/>
    <property type="match status" value="1"/>
</dbReference>
<dbReference type="Gene3D" id="3.50.50.60">
    <property type="entry name" value="FAD/NAD(P)-binding domain"/>
    <property type="match status" value="2"/>
</dbReference>
<keyword evidence="2" id="KW-0560">Oxidoreductase</keyword>
<keyword evidence="5" id="KW-1185">Reference proteome</keyword>
<dbReference type="PANTHER" id="PTHR48105">
    <property type="entry name" value="THIOREDOXIN REDUCTASE 1-RELATED-RELATED"/>
    <property type="match status" value="1"/>
</dbReference>
<accession>A0ABS9BLW7</accession>
<sequence length="297" mass="32599">MNKAIEVVIIGGSYAGMSAAMALGRSLREVLVIDNGQPCNRQTPHSHNFLTRDGATPAFIASVAKEQVLEYPTVHWLDETVSRVEETDDGLLVYTSDGLQFHTKKLLLATGVKDELLSIPGFAVCWGISVLHCPYCHGYEVRNETLAVLSNGEMAMEFVQLIRQWSSRIQLLTNGNPMLTQQQLAQLEKACIPVKSSPVKEILHKDGYLYQVQFEDGSLIPLKALFSRVPFSQSPLVQQLGLSLNDHGYITVTPFQQTSLTNVFAAGDCTTPMRSVSTAVAQGTMAGAAINKFLLEW</sequence>